<evidence type="ECO:0000256" key="2">
    <source>
        <dbReference type="ARBA" id="ARBA00022679"/>
    </source>
</evidence>
<reference evidence="4 5" key="1">
    <citation type="submission" date="2019-11" db="EMBL/GenBank/DDBJ databases">
        <title>Paenibacillus monticola sp. nov., a novel PGPR strain isolated from mountain sample in China.</title>
        <authorList>
            <person name="Zhao Q."/>
            <person name="Li H.-P."/>
            <person name="Zhang J.-L."/>
        </authorList>
    </citation>
    <scope>NUCLEOTIDE SEQUENCE [LARGE SCALE GENOMIC DNA]</scope>
    <source>
        <strain evidence="4 5">LC-T2</strain>
    </source>
</reference>
<dbReference type="Pfam" id="PF01648">
    <property type="entry name" value="ACPS"/>
    <property type="match status" value="1"/>
</dbReference>
<dbReference type="GO" id="GO:0000287">
    <property type="term" value="F:magnesium ion binding"/>
    <property type="evidence" value="ECO:0007669"/>
    <property type="project" value="InterPro"/>
</dbReference>
<dbReference type="GO" id="GO:0005829">
    <property type="term" value="C:cytosol"/>
    <property type="evidence" value="ECO:0007669"/>
    <property type="project" value="TreeGrafter"/>
</dbReference>
<evidence type="ECO:0000256" key="1">
    <source>
        <dbReference type="ARBA" id="ARBA00010990"/>
    </source>
</evidence>
<dbReference type="AlphaFoldDB" id="A0A7X2L096"/>
<dbReference type="GO" id="GO:0019878">
    <property type="term" value="P:lysine biosynthetic process via aminoadipic acid"/>
    <property type="evidence" value="ECO:0007669"/>
    <property type="project" value="TreeGrafter"/>
</dbReference>
<comment type="similarity">
    <text evidence="1">Belongs to the P-Pant transferase superfamily. Gsp/Sfp/HetI/AcpT family.</text>
</comment>
<dbReference type="GO" id="GO:0008897">
    <property type="term" value="F:holo-[acyl-carrier-protein] synthase activity"/>
    <property type="evidence" value="ECO:0007669"/>
    <property type="project" value="InterPro"/>
</dbReference>
<dbReference type="InterPro" id="IPR050559">
    <property type="entry name" value="P-Pant_transferase_sf"/>
</dbReference>
<protein>
    <submittedName>
        <fullName evidence="4">4'-phosphopantetheinyl transferase superfamily protein</fullName>
    </submittedName>
</protein>
<comment type="caution">
    <text evidence="4">The sequence shown here is derived from an EMBL/GenBank/DDBJ whole genome shotgun (WGS) entry which is preliminary data.</text>
</comment>
<keyword evidence="5" id="KW-1185">Reference proteome</keyword>
<dbReference type="InterPro" id="IPR037143">
    <property type="entry name" value="4-PPantetheinyl_Trfase_dom_sf"/>
</dbReference>
<proteinExistence type="inferred from homology"/>
<evidence type="ECO:0000313" key="5">
    <source>
        <dbReference type="Proteomes" id="UP000463051"/>
    </source>
</evidence>
<dbReference type="PANTHER" id="PTHR12215">
    <property type="entry name" value="PHOSPHOPANTETHEINE TRANSFERASE"/>
    <property type="match status" value="1"/>
</dbReference>
<dbReference type="InterPro" id="IPR008278">
    <property type="entry name" value="4-PPantetheinyl_Trfase_dom"/>
</dbReference>
<accession>A0A7X2L096</accession>
<organism evidence="4 5">
    <name type="scientific">Paenibacillus monticola</name>
    <dbReference type="NCBI Taxonomy" id="2666075"/>
    <lineage>
        <taxon>Bacteria</taxon>
        <taxon>Bacillati</taxon>
        <taxon>Bacillota</taxon>
        <taxon>Bacilli</taxon>
        <taxon>Bacillales</taxon>
        <taxon>Paenibacillaceae</taxon>
        <taxon>Paenibacillus</taxon>
    </lineage>
</organism>
<dbReference type="PANTHER" id="PTHR12215:SF10">
    <property type="entry name" value="L-AMINOADIPATE-SEMIALDEHYDE DEHYDROGENASE-PHOSPHOPANTETHEINYL TRANSFERASE"/>
    <property type="match status" value="1"/>
</dbReference>
<sequence length="260" mass="29239">MFGGVKGLTNEALFTCCLVQRLLIRLDNCSYSACLVIADFTERSFKAAESTLHPQELNYYRQLIFPKKAQSYLIGRFAAKYAISSLETEIDLKYIRIDNGFFGQPVIIGHPLERGVQVSISHSGLLGAAISFYEDCPTGVDIEVIDADNSRFLHMTTSVSEQELLALLPIAKEVSLTLLWTAKEALSKAIRTGFTLDFEILEVNQITLVGGGYEISFSHFPHFRVISHHYNNFIFSIAFPFKRDCEYSLTGWKDEKVNGN</sequence>
<evidence type="ECO:0000313" key="4">
    <source>
        <dbReference type="EMBL" id="MRN51850.1"/>
    </source>
</evidence>
<keyword evidence="2 4" id="KW-0808">Transferase</keyword>
<dbReference type="Proteomes" id="UP000463051">
    <property type="component" value="Unassembled WGS sequence"/>
</dbReference>
<dbReference type="Gene3D" id="3.90.470.20">
    <property type="entry name" value="4'-phosphopantetheinyl transferase domain"/>
    <property type="match status" value="2"/>
</dbReference>
<dbReference type="EMBL" id="WJXB01000001">
    <property type="protein sequence ID" value="MRN51850.1"/>
    <property type="molecule type" value="Genomic_DNA"/>
</dbReference>
<gene>
    <name evidence="4" type="ORF">GJB61_02410</name>
</gene>
<name>A0A7X2L096_9BACL</name>
<feature type="domain" description="4'-phosphopantetheinyl transferase" evidence="3">
    <location>
        <begin position="138"/>
        <end position="207"/>
    </location>
</feature>
<dbReference type="SUPFAM" id="SSF56214">
    <property type="entry name" value="4'-phosphopantetheinyl transferase"/>
    <property type="match status" value="2"/>
</dbReference>
<evidence type="ECO:0000259" key="3">
    <source>
        <dbReference type="Pfam" id="PF01648"/>
    </source>
</evidence>